<dbReference type="RefSeq" id="WP_181392755.1">
    <property type="nucleotide sequence ID" value="NZ_QGDS01000003.1"/>
</dbReference>
<reference evidence="2" key="1">
    <citation type="submission" date="2017-07" db="EMBL/GenBank/DDBJ databases">
        <authorList>
            <person name="Varghese N."/>
            <person name="Submissions S."/>
        </authorList>
    </citation>
    <scope>NUCLEOTIDE SEQUENCE [LARGE SCALE GENOMIC DNA]</scope>
    <source>
        <strain evidence="2">NLAE-zl-C134</strain>
    </source>
</reference>
<accession>A0A315ZZ49</accession>
<dbReference type="EMBL" id="UHJJ01000003">
    <property type="protein sequence ID" value="SUQ13353.1"/>
    <property type="molecule type" value="Genomic_DNA"/>
</dbReference>
<sequence length="54" mass="6644">MRQNNNRTTQEIMSMEEYLERRQQKRRTEILKEPARKMRAAEWSAAMELVQLYV</sequence>
<keyword evidence="2" id="KW-1185">Reference proteome</keyword>
<dbReference type="AlphaFoldDB" id="A0A315ZZ49"/>
<organism evidence="1 2">
    <name type="scientific">Faecalicatena contorta</name>
    <dbReference type="NCBI Taxonomy" id="39482"/>
    <lineage>
        <taxon>Bacteria</taxon>
        <taxon>Bacillati</taxon>
        <taxon>Bacillota</taxon>
        <taxon>Clostridia</taxon>
        <taxon>Lachnospirales</taxon>
        <taxon>Lachnospiraceae</taxon>
        <taxon>Faecalicatena</taxon>
    </lineage>
</organism>
<protein>
    <submittedName>
        <fullName evidence="1">Uncharacterized protein</fullName>
    </submittedName>
</protein>
<proteinExistence type="predicted"/>
<dbReference type="Proteomes" id="UP000254051">
    <property type="component" value="Unassembled WGS sequence"/>
</dbReference>
<evidence type="ECO:0000313" key="2">
    <source>
        <dbReference type="Proteomes" id="UP000254051"/>
    </source>
</evidence>
<gene>
    <name evidence="1" type="ORF">SAMN05216529_10379</name>
</gene>
<name>A0A315ZZ49_9FIRM</name>
<evidence type="ECO:0000313" key="1">
    <source>
        <dbReference type="EMBL" id="SUQ13353.1"/>
    </source>
</evidence>